<dbReference type="EnsemblPlants" id="HORVU.MOREX.r3.7HG0748200.1">
    <property type="protein sequence ID" value="HORVU.MOREX.r3.7HG0748200.1"/>
    <property type="gene ID" value="HORVU.MOREX.r3.7HG0748200"/>
</dbReference>
<name>A0A8I6YKQ5_HORVV</name>
<sequence length="375" mass="41753">MGLSLGKITCSPWPDLPPDIVGLILSRLLCHTDRASFAAVCNGWRLAARQLSPSLPTAVPCITFGRSAYQSLTDDNVKVRHIAAPRGFRAGATFGSWVLYEHKLSGRCFLHNPSSPSTPPIEVPCRYLWSTSSHSGDVVVGDYEPCMAGPLKLEKMVVCSSDLVVAVFDKVFNFRYFLPETQPPTLLFWDAVVPMFGDEHRGRSFIKDITFHRGKVFTITQTEDLFAYDLVRDTPVLQTRVQHVIKEDPAADVPPVFEADMENKVWSEVKDLGGQVLFVGRSGSRALAAVDSHDDYNYNDPRFRGGNPVFILGNDWARVWSAVAECECSDCQKLVNSMPTHCVYDMASGKASLVSPKGHHSPMRSYRSEWFFPSE</sequence>
<proteinExistence type="predicted"/>
<dbReference type="CDD" id="cd09917">
    <property type="entry name" value="F-box_SF"/>
    <property type="match status" value="1"/>
</dbReference>
<dbReference type="InterPro" id="IPR036047">
    <property type="entry name" value="F-box-like_dom_sf"/>
</dbReference>
<dbReference type="SUPFAM" id="SSF81383">
    <property type="entry name" value="F-box domain"/>
    <property type="match status" value="1"/>
</dbReference>
<feature type="domain" description="KIB1-4 beta-propeller" evidence="1">
    <location>
        <begin position="78"/>
        <end position="242"/>
    </location>
</feature>
<evidence type="ECO:0000259" key="1">
    <source>
        <dbReference type="Pfam" id="PF03478"/>
    </source>
</evidence>
<dbReference type="AlphaFoldDB" id="A0A8I6YKQ5"/>
<keyword evidence="3" id="KW-1185">Reference proteome</keyword>
<dbReference type="Proteomes" id="UP000011116">
    <property type="component" value="Chromosome 7H"/>
</dbReference>
<accession>A0A8I6YKQ5</accession>
<dbReference type="Gramene" id="HORVU.MOREX.r3.7HG0748200.1">
    <property type="protein sequence ID" value="HORVU.MOREX.r3.7HG0748200.1"/>
    <property type="gene ID" value="HORVU.MOREX.r3.7HG0748200"/>
</dbReference>
<dbReference type="Pfam" id="PF03478">
    <property type="entry name" value="Beta-prop_KIB1-4"/>
    <property type="match status" value="1"/>
</dbReference>
<reference evidence="2" key="3">
    <citation type="submission" date="2022-01" db="UniProtKB">
        <authorList>
            <consortium name="EnsemblPlants"/>
        </authorList>
    </citation>
    <scope>IDENTIFICATION</scope>
    <source>
        <strain evidence="2">subsp. vulgare</strain>
    </source>
</reference>
<reference evidence="2" key="2">
    <citation type="submission" date="2020-10" db="EMBL/GenBank/DDBJ databases">
        <authorList>
            <person name="Scholz U."/>
            <person name="Mascher M."/>
            <person name="Fiebig A."/>
        </authorList>
    </citation>
    <scope>NUCLEOTIDE SEQUENCE [LARGE SCALE GENOMIC DNA]</scope>
    <source>
        <strain evidence="2">cv. Morex</strain>
    </source>
</reference>
<reference evidence="3" key="1">
    <citation type="journal article" date="2012" name="Nature">
        <title>A physical, genetic and functional sequence assembly of the barley genome.</title>
        <authorList>
            <consortium name="The International Barley Genome Sequencing Consortium"/>
            <person name="Mayer K.F."/>
            <person name="Waugh R."/>
            <person name="Brown J.W."/>
            <person name="Schulman A."/>
            <person name="Langridge P."/>
            <person name="Platzer M."/>
            <person name="Fincher G.B."/>
            <person name="Muehlbauer G.J."/>
            <person name="Sato K."/>
            <person name="Close T.J."/>
            <person name="Wise R.P."/>
            <person name="Stein N."/>
        </authorList>
    </citation>
    <scope>NUCLEOTIDE SEQUENCE [LARGE SCALE GENOMIC DNA]</scope>
    <source>
        <strain evidence="3">cv. Morex</strain>
    </source>
</reference>
<evidence type="ECO:0000313" key="3">
    <source>
        <dbReference type="Proteomes" id="UP000011116"/>
    </source>
</evidence>
<organism evidence="2 3">
    <name type="scientific">Hordeum vulgare subsp. vulgare</name>
    <name type="common">Domesticated barley</name>
    <dbReference type="NCBI Taxonomy" id="112509"/>
    <lineage>
        <taxon>Eukaryota</taxon>
        <taxon>Viridiplantae</taxon>
        <taxon>Streptophyta</taxon>
        <taxon>Embryophyta</taxon>
        <taxon>Tracheophyta</taxon>
        <taxon>Spermatophyta</taxon>
        <taxon>Magnoliopsida</taxon>
        <taxon>Liliopsida</taxon>
        <taxon>Poales</taxon>
        <taxon>Poaceae</taxon>
        <taxon>BOP clade</taxon>
        <taxon>Pooideae</taxon>
        <taxon>Triticodae</taxon>
        <taxon>Triticeae</taxon>
        <taxon>Hordeinae</taxon>
        <taxon>Hordeum</taxon>
    </lineage>
</organism>
<dbReference type="InterPro" id="IPR005174">
    <property type="entry name" value="KIB1-4_b-propeller"/>
</dbReference>
<protein>
    <recommendedName>
        <fullName evidence="1">KIB1-4 beta-propeller domain-containing protein</fullName>
    </recommendedName>
</protein>
<dbReference type="PANTHER" id="PTHR33110:SF90">
    <property type="entry name" value="F-BOX DOMAIN-CONTAINING PROTEIN"/>
    <property type="match status" value="1"/>
</dbReference>
<dbReference type="Gramene" id="HORVU.MOREX.r2.7HG0620630.1">
    <property type="protein sequence ID" value="HORVU.MOREX.r2.7HG0620630.1"/>
    <property type="gene ID" value="HORVU.MOREX.r2.7HG0620630"/>
</dbReference>
<dbReference type="PANTHER" id="PTHR33110">
    <property type="entry name" value="F-BOX/KELCH-REPEAT PROTEIN-RELATED"/>
    <property type="match status" value="1"/>
</dbReference>
<evidence type="ECO:0000313" key="2">
    <source>
        <dbReference type="EnsemblPlants" id="HORVU.MOREX.r3.7HG0748200.1"/>
    </source>
</evidence>
<dbReference type="Gene3D" id="1.20.1280.50">
    <property type="match status" value="1"/>
</dbReference>